<accession>A0A7D4BBV2</accession>
<evidence type="ECO:0000313" key="3">
    <source>
        <dbReference type="Proteomes" id="UP000504693"/>
    </source>
</evidence>
<dbReference type="InterPro" id="IPR002725">
    <property type="entry name" value="YgjP-like_metallopeptidase"/>
</dbReference>
<reference evidence="2 3" key="1">
    <citation type="submission" date="2020-05" db="EMBL/GenBank/DDBJ databases">
        <title>Erythrobacter mangrovi sp. nov., isolated from rhizosphere soil of mangrove plant (Kandelia candel).</title>
        <authorList>
            <person name="Ye Y.H."/>
        </authorList>
    </citation>
    <scope>NUCLEOTIDE SEQUENCE [LARGE SCALE GENOMIC DNA]</scope>
    <source>
        <strain evidence="2 3">EB310</strain>
    </source>
</reference>
<protein>
    <submittedName>
        <fullName evidence="2">M48 family metallopeptidase</fullName>
    </submittedName>
</protein>
<dbReference type="AlphaFoldDB" id="A0A7D4BBV2"/>
<dbReference type="KEGG" id="emv:HQR01_13405"/>
<evidence type="ECO:0000259" key="1">
    <source>
        <dbReference type="Pfam" id="PF01863"/>
    </source>
</evidence>
<proteinExistence type="predicted"/>
<feature type="domain" description="YgjP-like metallopeptidase" evidence="1">
    <location>
        <begin position="24"/>
        <end position="233"/>
    </location>
</feature>
<keyword evidence="3" id="KW-1185">Reference proteome</keyword>
<organism evidence="2 3">
    <name type="scientific">Erythrobacter mangrovi</name>
    <dbReference type="NCBI Taxonomy" id="2739433"/>
    <lineage>
        <taxon>Bacteria</taxon>
        <taxon>Pseudomonadati</taxon>
        <taxon>Pseudomonadota</taxon>
        <taxon>Alphaproteobacteria</taxon>
        <taxon>Sphingomonadales</taxon>
        <taxon>Erythrobacteraceae</taxon>
        <taxon>Erythrobacter/Porphyrobacter group</taxon>
        <taxon>Erythrobacter</taxon>
    </lineage>
</organism>
<dbReference type="PANTHER" id="PTHR30399:SF1">
    <property type="entry name" value="UTP PYROPHOSPHATASE"/>
    <property type="match status" value="1"/>
</dbReference>
<dbReference type="PANTHER" id="PTHR30399">
    <property type="entry name" value="UNCHARACTERIZED PROTEIN YGJP"/>
    <property type="match status" value="1"/>
</dbReference>
<dbReference type="EMBL" id="CP053921">
    <property type="protein sequence ID" value="QKG72281.1"/>
    <property type="molecule type" value="Genomic_DNA"/>
</dbReference>
<dbReference type="Proteomes" id="UP000504693">
    <property type="component" value="Chromosome"/>
</dbReference>
<dbReference type="CDD" id="cd07344">
    <property type="entry name" value="M48_yhfN_like"/>
    <property type="match status" value="1"/>
</dbReference>
<sequence>MTEKGVAAWGGRSIPFSVVRSERKTMSITVDPHGDVIVRVPNVADIEEVIERIAKRGGWISYHQMNAERWRPRTPARTYELGETHLFLGRQYRLSAEIGLAQSVKTSGDRIVLTMHRPNRIAERKALLDGWYLTQAREIIGKRLDKVFAPFAVLDHPLPRLIVRDLTHRWGSLTSRGNLVVSRHIVRAPRQCIDYVLVHELCHLEHRNHGAEFWNLLDRMMPDHQKRKARLEKILL</sequence>
<name>A0A7D4BBV2_9SPHN</name>
<gene>
    <name evidence="2" type="ORF">HQR01_13405</name>
</gene>
<evidence type="ECO:0000313" key="2">
    <source>
        <dbReference type="EMBL" id="QKG72281.1"/>
    </source>
</evidence>
<dbReference type="Gene3D" id="3.30.2010.10">
    <property type="entry name" value="Metalloproteases ('zincins'), catalytic domain"/>
    <property type="match status" value="1"/>
</dbReference>
<dbReference type="InterPro" id="IPR053136">
    <property type="entry name" value="UTP_pyrophosphatase-like"/>
</dbReference>
<dbReference type="RefSeq" id="WP_173215396.1">
    <property type="nucleotide sequence ID" value="NZ_CP053921.1"/>
</dbReference>
<dbReference type="Pfam" id="PF01863">
    <property type="entry name" value="YgjP-like"/>
    <property type="match status" value="1"/>
</dbReference>